<feature type="compositionally biased region" description="Basic and acidic residues" evidence="1">
    <location>
        <begin position="89"/>
        <end position="118"/>
    </location>
</feature>
<accession>A0A4C1WL74</accession>
<gene>
    <name evidence="2" type="ORF">EVAR_87591_1</name>
</gene>
<dbReference type="EMBL" id="BGZK01000597">
    <property type="protein sequence ID" value="GBP52206.1"/>
    <property type="molecule type" value="Genomic_DNA"/>
</dbReference>
<protein>
    <submittedName>
        <fullName evidence="2">Uncharacterized protein</fullName>
    </submittedName>
</protein>
<proteinExistence type="predicted"/>
<evidence type="ECO:0000256" key="1">
    <source>
        <dbReference type="SAM" id="MobiDB-lite"/>
    </source>
</evidence>
<name>A0A4C1WL74_EUMVA</name>
<sequence length="156" mass="16891">MEFPLRGKYSKGLMSIVRNILGERPPAARAPSRADRNVFLIVLHNLLGRTYAGVRVLTPVNSEADQRRAAGGETCRPEASSCPSSFYRTENEWSKARSRLQSRERSRSESGGESKPESRSGTAIGIEGGAGTEIKRGRAGTDRGAEIMNRTGIGIA</sequence>
<keyword evidence="3" id="KW-1185">Reference proteome</keyword>
<comment type="caution">
    <text evidence="2">The sequence shown here is derived from an EMBL/GenBank/DDBJ whole genome shotgun (WGS) entry which is preliminary data.</text>
</comment>
<dbReference type="AlphaFoldDB" id="A0A4C1WL74"/>
<organism evidence="2 3">
    <name type="scientific">Eumeta variegata</name>
    <name type="common">Bagworm moth</name>
    <name type="synonym">Eumeta japonica</name>
    <dbReference type="NCBI Taxonomy" id="151549"/>
    <lineage>
        <taxon>Eukaryota</taxon>
        <taxon>Metazoa</taxon>
        <taxon>Ecdysozoa</taxon>
        <taxon>Arthropoda</taxon>
        <taxon>Hexapoda</taxon>
        <taxon>Insecta</taxon>
        <taxon>Pterygota</taxon>
        <taxon>Neoptera</taxon>
        <taxon>Endopterygota</taxon>
        <taxon>Lepidoptera</taxon>
        <taxon>Glossata</taxon>
        <taxon>Ditrysia</taxon>
        <taxon>Tineoidea</taxon>
        <taxon>Psychidae</taxon>
        <taxon>Oiketicinae</taxon>
        <taxon>Eumeta</taxon>
    </lineage>
</organism>
<evidence type="ECO:0000313" key="2">
    <source>
        <dbReference type="EMBL" id="GBP52206.1"/>
    </source>
</evidence>
<feature type="region of interest" description="Disordered" evidence="1">
    <location>
        <begin position="60"/>
        <end position="156"/>
    </location>
</feature>
<evidence type="ECO:0000313" key="3">
    <source>
        <dbReference type="Proteomes" id="UP000299102"/>
    </source>
</evidence>
<reference evidence="2 3" key="1">
    <citation type="journal article" date="2019" name="Commun. Biol.">
        <title>The bagworm genome reveals a unique fibroin gene that provides high tensile strength.</title>
        <authorList>
            <person name="Kono N."/>
            <person name="Nakamura H."/>
            <person name="Ohtoshi R."/>
            <person name="Tomita M."/>
            <person name="Numata K."/>
            <person name="Arakawa K."/>
        </authorList>
    </citation>
    <scope>NUCLEOTIDE SEQUENCE [LARGE SCALE GENOMIC DNA]</scope>
</reference>
<feature type="compositionally biased region" description="Basic and acidic residues" evidence="1">
    <location>
        <begin position="133"/>
        <end position="145"/>
    </location>
</feature>
<dbReference type="Proteomes" id="UP000299102">
    <property type="component" value="Unassembled WGS sequence"/>
</dbReference>